<proteinExistence type="predicted"/>
<feature type="compositionally biased region" description="Basic and acidic residues" evidence="1">
    <location>
        <begin position="107"/>
        <end position="129"/>
    </location>
</feature>
<feature type="region of interest" description="Disordered" evidence="1">
    <location>
        <begin position="92"/>
        <end position="158"/>
    </location>
</feature>
<comment type="caution">
    <text evidence="2">The sequence shown here is derived from an EMBL/GenBank/DDBJ whole genome shotgun (WGS) entry which is preliminary data.</text>
</comment>
<accession>A0A9R1X6Z9</accession>
<evidence type="ECO:0000313" key="3">
    <source>
        <dbReference type="Proteomes" id="UP000235145"/>
    </source>
</evidence>
<dbReference type="Proteomes" id="UP000235145">
    <property type="component" value="Unassembled WGS sequence"/>
</dbReference>
<sequence>MVMTRDVRFVENIFPFSKIELKEYEQEIFEHLDPITECQDLHDRPIENMEQGGVPSQTIEDEGDKTSHEEPIEDTEIWRAPMQTYEIEQTELEATGPDMQSGEEENDIHLEETHEEIPTVQQEFKEERQTRKRTQPRHLSDYHVKLPPSLDHTQPVSN</sequence>
<keyword evidence="3" id="KW-1185">Reference proteome</keyword>
<dbReference type="EMBL" id="NBSK02000007">
    <property type="protein sequence ID" value="KAJ0198092.1"/>
    <property type="molecule type" value="Genomic_DNA"/>
</dbReference>
<dbReference type="AlphaFoldDB" id="A0A9R1X6Z9"/>
<feature type="region of interest" description="Disordered" evidence="1">
    <location>
        <begin position="47"/>
        <end position="76"/>
    </location>
</feature>
<gene>
    <name evidence="2" type="ORF">LSAT_V11C700386950</name>
</gene>
<protein>
    <submittedName>
        <fullName evidence="2">Uncharacterized protein</fullName>
    </submittedName>
</protein>
<organism evidence="2 3">
    <name type="scientific">Lactuca sativa</name>
    <name type="common">Garden lettuce</name>
    <dbReference type="NCBI Taxonomy" id="4236"/>
    <lineage>
        <taxon>Eukaryota</taxon>
        <taxon>Viridiplantae</taxon>
        <taxon>Streptophyta</taxon>
        <taxon>Embryophyta</taxon>
        <taxon>Tracheophyta</taxon>
        <taxon>Spermatophyta</taxon>
        <taxon>Magnoliopsida</taxon>
        <taxon>eudicotyledons</taxon>
        <taxon>Gunneridae</taxon>
        <taxon>Pentapetalae</taxon>
        <taxon>asterids</taxon>
        <taxon>campanulids</taxon>
        <taxon>Asterales</taxon>
        <taxon>Asteraceae</taxon>
        <taxon>Cichorioideae</taxon>
        <taxon>Cichorieae</taxon>
        <taxon>Lactucinae</taxon>
        <taxon>Lactuca</taxon>
    </lineage>
</organism>
<evidence type="ECO:0000256" key="1">
    <source>
        <dbReference type="SAM" id="MobiDB-lite"/>
    </source>
</evidence>
<reference evidence="2 3" key="1">
    <citation type="journal article" date="2017" name="Nat. Commun.">
        <title>Genome assembly with in vitro proximity ligation data and whole-genome triplication in lettuce.</title>
        <authorList>
            <person name="Reyes-Chin-Wo S."/>
            <person name="Wang Z."/>
            <person name="Yang X."/>
            <person name="Kozik A."/>
            <person name="Arikit S."/>
            <person name="Song C."/>
            <person name="Xia L."/>
            <person name="Froenicke L."/>
            <person name="Lavelle D.O."/>
            <person name="Truco M.J."/>
            <person name="Xia R."/>
            <person name="Zhu S."/>
            <person name="Xu C."/>
            <person name="Xu H."/>
            <person name="Xu X."/>
            <person name="Cox K."/>
            <person name="Korf I."/>
            <person name="Meyers B.C."/>
            <person name="Michelmore R.W."/>
        </authorList>
    </citation>
    <scope>NUCLEOTIDE SEQUENCE [LARGE SCALE GENOMIC DNA]</scope>
    <source>
        <strain evidence="3">cv. Salinas</strain>
        <tissue evidence="2">Seedlings</tissue>
    </source>
</reference>
<name>A0A9R1X6Z9_LACSA</name>
<evidence type="ECO:0000313" key="2">
    <source>
        <dbReference type="EMBL" id="KAJ0198092.1"/>
    </source>
</evidence>